<dbReference type="InterPro" id="IPR003016">
    <property type="entry name" value="2-oxoA_DH_lipoyl-BS"/>
</dbReference>
<dbReference type="AlphaFoldDB" id="A0AAJ5ZF29"/>
<feature type="modified residue" description="N6-lipoyllysine" evidence="3 4">
    <location>
        <position position="62"/>
    </location>
</feature>
<comment type="function">
    <text evidence="3">The glycine cleavage system catalyzes the degradation of glycine. The H protein shuttles the methylamine group of glycine from the P protein to the T protein.</text>
</comment>
<dbReference type="Proteomes" id="UP001321249">
    <property type="component" value="Unassembled WGS sequence"/>
</dbReference>
<name>A0AAJ5ZF29_9CHLR</name>
<evidence type="ECO:0000313" key="7">
    <source>
        <dbReference type="EMBL" id="WFG38145.1"/>
    </source>
</evidence>
<evidence type="ECO:0000256" key="2">
    <source>
        <dbReference type="ARBA" id="ARBA00022823"/>
    </source>
</evidence>
<dbReference type="EMBL" id="WMBE01000002">
    <property type="protein sequence ID" value="MDG0866722.1"/>
    <property type="molecule type" value="Genomic_DNA"/>
</dbReference>
<feature type="domain" description="Lipoyl-binding" evidence="5">
    <location>
        <begin position="21"/>
        <end position="103"/>
    </location>
</feature>
<comment type="similarity">
    <text evidence="1 3">Belongs to the GcvH family.</text>
</comment>
<dbReference type="Pfam" id="PF01597">
    <property type="entry name" value="GCV_H"/>
    <property type="match status" value="1"/>
</dbReference>
<evidence type="ECO:0000256" key="4">
    <source>
        <dbReference type="PIRSR" id="PIRSR617453-50"/>
    </source>
</evidence>
<dbReference type="InterPro" id="IPR000089">
    <property type="entry name" value="Biotin_lipoyl"/>
</dbReference>
<evidence type="ECO:0000313" key="8">
    <source>
        <dbReference type="Proteomes" id="UP001219901"/>
    </source>
</evidence>
<evidence type="ECO:0000313" key="9">
    <source>
        <dbReference type="Proteomes" id="UP001321249"/>
    </source>
</evidence>
<dbReference type="PROSITE" id="PS00189">
    <property type="entry name" value="LIPOYL"/>
    <property type="match status" value="1"/>
</dbReference>
<comment type="subunit">
    <text evidence="3">The glycine cleavage system is composed of four proteins: P, T, L and H.</text>
</comment>
<dbReference type="Gene3D" id="2.40.50.100">
    <property type="match status" value="1"/>
</dbReference>
<sequence>MYPEELKYSKEHEWVRMNGNIAEVGVTVFAQESLGDVVFVDLPEEGSDVEQFAKFGEIESVKAVSDLFSPVGGKIVEVNSAATDAPEVVNEEPYGSGWLIKVELTDTAQLDELMDAATYQATLE</sequence>
<dbReference type="GO" id="GO:0005960">
    <property type="term" value="C:glycine cleavage complex"/>
    <property type="evidence" value="ECO:0007669"/>
    <property type="project" value="InterPro"/>
</dbReference>
<organism evidence="7 8">
    <name type="scientific">Candidatus Lucifugimonas marina</name>
    <dbReference type="NCBI Taxonomy" id="3038979"/>
    <lineage>
        <taxon>Bacteria</taxon>
        <taxon>Bacillati</taxon>
        <taxon>Chloroflexota</taxon>
        <taxon>Dehalococcoidia</taxon>
        <taxon>SAR202 cluster</taxon>
        <taxon>Candidatus Lucifugimonadales</taxon>
        <taxon>Candidatus Lucifugimonadaceae</taxon>
        <taxon>Candidatus Lucifugimonas</taxon>
    </lineage>
</organism>
<dbReference type="RefSeq" id="WP_342824390.1">
    <property type="nucleotide sequence ID" value="NZ_CP046146.1"/>
</dbReference>
<dbReference type="GO" id="GO:0019464">
    <property type="term" value="P:glycine decarboxylation via glycine cleavage system"/>
    <property type="evidence" value="ECO:0007669"/>
    <property type="project" value="UniProtKB-UniRule"/>
</dbReference>
<dbReference type="NCBIfam" id="TIGR00527">
    <property type="entry name" value="gcvH"/>
    <property type="match status" value="1"/>
</dbReference>
<dbReference type="InterPro" id="IPR033753">
    <property type="entry name" value="GCV_H/Fam206"/>
</dbReference>
<dbReference type="InterPro" id="IPR017453">
    <property type="entry name" value="GCV_H_sub"/>
</dbReference>
<proteinExistence type="inferred from homology"/>
<dbReference type="PANTHER" id="PTHR11715:SF3">
    <property type="entry name" value="GLYCINE CLEAVAGE SYSTEM H PROTEIN-RELATED"/>
    <property type="match status" value="1"/>
</dbReference>
<reference evidence="7" key="2">
    <citation type="journal article" date="2023" name="Nat. Commun.">
        <title>Cultivation of marine bacteria of the SAR202 clade.</title>
        <authorList>
            <person name="Lim Y."/>
            <person name="Seo J.H."/>
            <person name="Giovannoni S.J."/>
            <person name="Kang I."/>
            <person name="Cho J.C."/>
        </authorList>
    </citation>
    <scope>NUCLEOTIDE SEQUENCE</scope>
    <source>
        <strain evidence="7">JH1073</strain>
    </source>
</reference>
<reference evidence="8" key="3">
    <citation type="submission" date="2023-06" db="EMBL/GenBank/DDBJ databases">
        <title>Pangenomics reveal diversification of enzyme families and niche specialization in globally abundant SAR202 bacteria.</title>
        <authorList>
            <person name="Saw J.H.W."/>
        </authorList>
    </citation>
    <scope>NUCLEOTIDE SEQUENCE [LARGE SCALE GENOMIC DNA]</scope>
    <source>
        <strain evidence="8">JH1073</strain>
    </source>
</reference>
<dbReference type="GO" id="GO:0009249">
    <property type="term" value="P:protein lipoylation"/>
    <property type="evidence" value="ECO:0007669"/>
    <property type="project" value="TreeGrafter"/>
</dbReference>
<keyword evidence="2 3" id="KW-0450">Lipoyl</keyword>
<evidence type="ECO:0000313" key="6">
    <source>
        <dbReference type="EMBL" id="MDG0866722.1"/>
    </source>
</evidence>
<reference evidence="8 9" key="1">
    <citation type="submission" date="2019-11" db="EMBL/GenBank/DDBJ databases">
        <authorList>
            <person name="Cho J.-C."/>
        </authorList>
    </citation>
    <scope>NUCLEOTIDE SEQUENCE [LARGE SCALE GENOMIC DNA]</scope>
    <source>
        <strain evidence="7 8">JH1073</strain>
        <strain evidence="6 9">JH702</strain>
    </source>
</reference>
<dbReference type="GO" id="GO:0005829">
    <property type="term" value="C:cytosol"/>
    <property type="evidence" value="ECO:0007669"/>
    <property type="project" value="TreeGrafter"/>
</dbReference>
<dbReference type="PANTHER" id="PTHR11715">
    <property type="entry name" value="GLYCINE CLEAVAGE SYSTEM H PROTEIN"/>
    <property type="match status" value="1"/>
</dbReference>
<dbReference type="InterPro" id="IPR002930">
    <property type="entry name" value="GCV_H"/>
</dbReference>
<protein>
    <recommendedName>
        <fullName evidence="3">Glycine cleavage system H protein</fullName>
    </recommendedName>
</protein>
<dbReference type="EMBL" id="CP046147">
    <property type="protein sequence ID" value="WFG38145.1"/>
    <property type="molecule type" value="Genomic_DNA"/>
</dbReference>
<dbReference type="SUPFAM" id="SSF51230">
    <property type="entry name" value="Single hybrid motif"/>
    <property type="match status" value="1"/>
</dbReference>
<comment type="cofactor">
    <cofactor evidence="3">
        <name>(R)-lipoate</name>
        <dbReference type="ChEBI" id="CHEBI:83088"/>
    </cofactor>
    <text evidence="3">Binds 1 lipoyl cofactor covalently.</text>
</comment>
<gene>
    <name evidence="3 7" type="primary">gcvH</name>
    <name evidence="6" type="ORF">GKO46_06495</name>
    <name evidence="7" type="ORF">GKO48_00495</name>
</gene>
<dbReference type="PROSITE" id="PS50968">
    <property type="entry name" value="BIOTINYL_LIPOYL"/>
    <property type="match status" value="1"/>
</dbReference>
<accession>A0AAJ5ZF29</accession>
<dbReference type="HAMAP" id="MF_00272">
    <property type="entry name" value="GcvH"/>
    <property type="match status" value="1"/>
</dbReference>
<evidence type="ECO:0000259" key="5">
    <source>
        <dbReference type="PROSITE" id="PS50968"/>
    </source>
</evidence>
<dbReference type="CDD" id="cd06848">
    <property type="entry name" value="GCS_H"/>
    <property type="match status" value="1"/>
</dbReference>
<evidence type="ECO:0000256" key="1">
    <source>
        <dbReference type="ARBA" id="ARBA00009249"/>
    </source>
</evidence>
<dbReference type="NCBIfam" id="NF002270">
    <property type="entry name" value="PRK01202.1"/>
    <property type="match status" value="1"/>
</dbReference>
<keyword evidence="8" id="KW-1185">Reference proteome</keyword>
<evidence type="ECO:0000256" key="3">
    <source>
        <dbReference type="HAMAP-Rule" id="MF_00272"/>
    </source>
</evidence>
<dbReference type="Proteomes" id="UP001219901">
    <property type="component" value="Chromosome"/>
</dbReference>
<dbReference type="InterPro" id="IPR011053">
    <property type="entry name" value="Single_hybrid_motif"/>
</dbReference>